<sequence length="187" mass="20614">MSSTFSRIPSSTNLSSSCSTRCFIAYGTLRFLNILGWASEERHIEALYPFIPNLFFENTSLKVSRVRLSRASLFVNLFELSISWILSVMPNLFIQFSPKSGTSFSAVTTSGKFSLRLPTLTLTMDNPSVLIGLFVYPRIPPIGLSAGIEIFFHRDGPTQETAAPVSTIISMGTLFISTGTLKELLSL</sequence>
<protein>
    <submittedName>
        <fullName evidence="1">Uncharacterized protein</fullName>
    </submittedName>
</protein>
<proteinExistence type="predicted"/>
<dbReference type="EMBL" id="JWZT01001097">
    <property type="protein sequence ID" value="KII72802.1"/>
    <property type="molecule type" value="Genomic_DNA"/>
</dbReference>
<name>A0A0C2NFK3_THEKT</name>
<comment type="caution">
    <text evidence="1">The sequence shown here is derived from an EMBL/GenBank/DDBJ whole genome shotgun (WGS) entry which is preliminary data.</text>
</comment>
<organism evidence="1 2">
    <name type="scientific">Thelohanellus kitauei</name>
    <name type="common">Myxosporean</name>
    <dbReference type="NCBI Taxonomy" id="669202"/>
    <lineage>
        <taxon>Eukaryota</taxon>
        <taxon>Metazoa</taxon>
        <taxon>Cnidaria</taxon>
        <taxon>Myxozoa</taxon>
        <taxon>Myxosporea</taxon>
        <taxon>Bivalvulida</taxon>
        <taxon>Platysporina</taxon>
        <taxon>Myxobolidae</taxon>
        <taxon>Thelohanellus</taxon>
    </lineage>
</organism>
<gene>
    <name evidence="1" type="ORF">RF11_11149</name>
</gene>
<evidence type="ECO:0000313" key="1">
    <source>
        <dbReference type="EMBL" id="KII72802.1"/>
    </source>
</evidence>
<dbReference type="PROSITE" id="PS51257">
    <property type="entry name" value="PROKAR_LIPOPROTEIN"/>
    <property type="match status" value="1"/>
</dbReference>
<dbReference type="Proteomes" id="UP000031668">
    <property type="component" value="Unassembled WGS sequence"/>
</dbReference>
<keyword evidence="2" id="KW-1185">Reference proteome</keyword>
<reference evidence="1 2" key="1">
    <citation type="journal article" date="2014" name="Genome Biol. Evol.">
        <title>The genome of the myxosporean Thelohanellus kitauei shows adaptations to nutrient acquisition within its fish host.</title>
        <authorList>
            <person name="Yang Y."/>
            <person name="Xiong J."/>
            <person name="Zhou Z."/>
            <person name="Huo F."/>
            <person name="Miao W."/>
            <person name="Ran C."/>
            <person name="Liu Y."/>
            <person name="Zhang J."/>
            <person name="Feng J."/>
            <person name="Wang M."/>
            <person name="Wang M."/>
            <person name="Wang L."/>
            <person name="Yao B."/>
        </authorList>
    </citation>
    <scope>NUCLEOTIDE SEQUENCE [LARGE SCALE GENOMIC DNA]</scope>
    <source>
        <strain evidence="1">Wuqing</strain>
    </source>
</reference>
<dbReference type="AlphaFoldDB" id="A0A0C2NFK3"/>
<accession>A0A0C2NFK3</accession>
<evidence type="ECO:0000313" key="2">
    <source>
        <dbReference type="Proteomes" id="UP000031668"/>
    </source>
</evidence>